<accession>A0A2I2F796</accession>
<dbReference type="InterPro" id="IPR017938">
    <property type="entry name" value="Riboflavin_synthase-like_b-brl"/>
</dbReference>
<keyword evidence="2" id="KW-1185">Reference proteome</keyword>
<name>A0A2I2F796_ASPCN</name>
<dbReference type="Proteomes" id="UP000234585">
    <property type="component" value="Unassembled WGS sequence"/>
</dbReference>
<evidence type="ECO:0000313" key="2">
    <source>
        <dbReference type="Proteomes" id="UP000234585"/>
    </source>
</evidence>
<protein>
    <submittedName>
        <fullName evidence="1">Uncharacterized protein</fullName>
    </submittedName>
</protein>
<gene>
    <name evidence="1" type="ORF">BDW47DRAFT_127091</name>
</gene>
<sequence>MVKGVVATNIELASTTIEPAKCHVEVSLPANCEYRSGDYLAVQGHHSDETVSQIMTRFGLSTGDLMTLENMNVDTNYQQILN</sequence>
<proteinExistence type="predicted"/>
<organism evidence="1 2">
    <name type="scientific">Aspergillus candidus</name>
    <dbReference type="NCBI Taxonomy" id="41067"/>
    <lineage>
        <taxon>Eukaryota</taxon>
        <taxon>Fungi</taxon>
        <taxon>Dikarya</taxon>
        <taxon>Ascomycota</taxon>
        <taxon>Pezizomycotina</taxon>
        <taxon>Eurotiomycetes</taxon>
        <taxon>Eurotiomycetidae</taxon>
        <taxon>Eurotiales</taxon>
        <taxon>Aspergillaceae</taxon>
        <taxon>Aspergillus</taxon>
        <taxon>Aspergillus subgen. Circumdati</taxon>
    </lineage>
</organism>
<dbReference type="AlphaFoldDB" id="A0A2I2F796"/>
<reference evidence="1 2" key="1">
    <citation type="submission" date="2017-12" db="EMBL/GenBank/DDBJ databases">
        <authorList>
            <consortium name="DOE Joint Genome Institute"/>
            <person name="Haridas S."/>
            <person name="Kjaerbolling I."/>
            <person name="Vesth T.C."/>
            <person name="Frisvad J.C."/>
            <person name="Nybo J.L."/>
            <person name="Theobald S."/>
            <person name="Kuo A."/>
            <person name="Bowyer P."/>
            <person name="Matsuda Y."/>
            <person name="Mondo S."/>
            <person name="Lyhne E.K."/>
            <person name="Kogle M.E."/>
            <person name="Clum A."/>
            <person name="Lipzen A."/>
            <person name="Salamov A."/>
            <person name="Ngan C.Y."/>
            <person name="Daum C."/>
            <person name="Chiniquy J."/>
            <person name="Barry K."/>
            <person name="LaButti K."/>
            <person name="Simmons B.A."/>
            <person name="Magnuson J.K."/>
            <person name="Mortensen U.H."/>
            <person name="Larsen T.O."/>
            <person name="Grigoriev I.V."/>
            <person name="Baker S.E."/>
            <person name="Andersen M.R."/>
            <person name="Nordberg H.P."/>
            <person name="Cantor M.N."/>
            <person name="Hua S.X."/>
        </authorList>
    </citation>
    <scope>NUCLEOTIDE SEQUENCE [LARGE SCALE GENOMIC DNA]</scope>
    <source>
        <strain evidence="1 2">CBS 102.13</strain>
    </source>
</reference>
<dbReference type="SUPFAM" id="SSF63380">
    <property type="entry name" value="Riboflavin synthase domain-like"/>
    <property type="match status" value="1"/>
</dbReference>
<dbReference type="EMBL" id="KZ559150">
    <property type="protein sequence ID" value="PLB36510.1"/>
    <property type="molecule type" value="Genomic_DNA"/>
</dbReference>
<evidence type="ECO:0000313" key="1">
    <source>
        <dbReference type="EMBL" id="PLB36510.1"/>
    </source>
</evidence>
<dbReference type="GeneID" id="36523824"/>
<dbReference type="RefSeq" id="XP_024670522.1">
    <property type="nucleotide sequence ID" value="XM_024816664.1"/>
</dbReference>